<keyword evidence="15" id="KW-1185">Reference proteome</keyword>
<evidence type="ECO:0000313" key="15">
    <source>
        <dbReference type="Proteomes" id="UP000622687"/>
    </source>
</evidence>
<dbReference type="GO" id="GO:0051301">
    <property type="term" value="P:cell division"/>
    <property type="evidence" value="ECO:0007669"/>
    <property type="project" value="UniProtKB-KW"/>
</dbReference>
<comment type="subcellular location">
    <subcellularLocation>
        <location evidence="2">Cytoplasm</location>
    </subcellularLocation>
</comment>
<dbReference type="EMBL" id="JAEEGB010000035">
    <property type="protein sequence ID" value="MBI6874920.1"/>
    <property type="molecule type" value="Genomic_DNA"/>
</dbReference>
<dbReference type="AlphaFoldDB" id="A0A934M5B6"/>
<dbReference type="PANTHER" id="PTHR30349:SF77">
    <property type="entry name" value="TYROSINE RECOMBINASE XERC"/>
    <property type="match status" value="1"/>
</dbReference>
<keyword evidence="7" id="KW-0229">DNA integration</keyword>
<dbReference type="Pfam" id="PF00589">
    <property type="entry name" value="Phage_integrase"/>
    <property type="match status" value="1"/>
</dbReference>
<keyword evidence="8 11" id="KW-0238">DNA-binding</keyword>
<dbReference type="InterPro" id="IPR013762">
    <property type="entry name" value="Integrase-like_cat_sf"/>
</dbReference>
<comment type="similarity">
    <text evidence="3">Belongs to the 'phage' integrase family.</text>
</comment>
<dbReference type="Pfam" id="PF02899">
    <property type="entry name" value="Phage_int_SAM_1"/>
    <property type="match status" value="1"/>
</dbReference>
<evidence type="ECO:0000256" key="3">
    <source>
        <dbReference type="ARBA" id="ARBA00008857"/>
    </source>
</evidence>
<dbReference type="Proteomes" id="UP000622687">
    <property type="component" value="Unassembled WGS sequence"/>
</dbReference>
<dbReference type="PROSITE" id="PS51898">
    <property type="entry name" value="TYR_RECOMBINASE"/>
    <property type="match status" value="1"/>
</dbReference>
<dbReference type="InterPro" id="IPR010998">
    <property type="entry name" value="Integrase_recombinase_N"/>
</dbReference>
<dbReference type="Gene3D" id="1.10.150.130">
    <property type="match status" value="1"/>
</dbReference>
<evidence type="ECO:0000256" key="2">
    <source>
        <dbReference type="ARBA" id="ARBA00004496"/>
    </source>
</evidence>
<dbReference type="InterPro" id="IPR004107">
    <property type="entry name" value="Integrase_SAM-like_N"/>
</dbReference>
<keyword evidence="9" id="KW-0233">DNA recombination</keyword>
<sequence length="453" mass="53372">MSLIIKYNSYLLKQGYSDNTQNLYIYYLKKFMYWHQKEMKRSLDHIKLEKSTVTQYIQYLSSKYSTSSVNSHIKFIVAYNKFLINEGIQETMVAANNLIIEIPKKKVEKIKINERDVEALLMEVCSNDSIKNSTILCLIAYAGLRTSEVVELQLKHIDFDNRKIHISGKYTRDIPMNSSVENSLKLYLKDEEIIKDYLFINERNIKYTSAGIHWILRKNLSDFNITINTLRNFYMSKLKSQGYSEKEIDEICGYSTKKKDYTNKKIKEMLTVKQFAELVEVTPATIVKWCNDNKIKSYKDYWGHRRIPSLEAERLKNENKCLVDKKYIENFLEDLLSKGKIKVSIILMLIAYAGFNEIEILDIKRENVNIDKKVIIIEDGKEVYIPQPIIEPLIQYLREVPSNQKYLFVNKFGEKHVKHNIKDLLRGNCKDTNITLLVLKKFYRLNLSYNNRG</sequence>
<feature type="domain" description="Core-binding (CB)" evidence="13">
    <location>
        <begin position="1"/>
        <end position="84"/>
    </location>
</feature>
<dbReference type="InterPro" id="IPR011010">
    <property type="entry name" value="DNA_brk_join_enz"/>
</dbReference>
<accession>A0A934M5B6</accession>
<organism evidence="14 15">
    <name type="scientific">Clostridium aciditolerans</name>
    <dbReference type="NCBI Taxonomy" id="339861"/>
    <lineage>
        <taxon>Bacteria</taxon>
        <taxon>Bacillati</taxon>
        <taxon>Bacillota</taxon>
        <taxon>Clostridia</taxon>
        <taxon>Eubacteriales</taxon>
        <taxon>Clostridiaceae</taxon>
        <taxon>Clostridium</taxon>
    </lineage>
</organism>
<dbReference type="GO" id="GO:0015074">
    <property type="term" value="P:DNA integration"/>
    <property type="evidence" value="ECO:0007669"/>
    <property type="project" value="UniProtKB-KW"/>
</dbReference>
<dbReference type="GO" id="GO:0007059">
    <property type="term" value="P:chromosome segregation"/>
    <property type="evidence" value="ECO:0007669"/>
    <property type="project" value="UniProtKB-KW"/>
</dbReference>
<evidence type="ECO:0000313" key="14">
    <source>
        <dbReference type="EMBL" id="MBI6874920.1"/>
    </source>
</evidence>
<evidence type="ECO:0000256" key="1">
    <source>
        <dbReference type="ARBA" id="ARBA00003283"/>
    </source>
</evidence>
<dbReference type="GO" id="GO:0006310">
    <property type="term" value="P:DNA recombination"/>
    <property type="evidence" value="ECO:0007669"/>
    <property type="project" value="UniProtKB-KW"/>
</dbReference>
<proteinExistence type="inferred from homology"/>
<dbReference type="GO" id="GO:0003677">
    <property type="term" value="F:DNA binding"/>
    <property type="evidence" value="ECO:0007669"/>
    <property type="project" value="UniProtKB-UniRule"/>
</dbReference>
<protein>
    <submittedName>
        <fullName evidence="14">Tyrosine-type recombinase/integrase</fullName>
    </submittedName>
</protein>
<evidence type="ECO:0000256" key="7">
    <source>
        <dbReference type="ARBA" id="ARBA00022908"/>
    </source>
</evidence>
<dbReference type="SUPFAM" id="SSF56349">
    <property type="entry name" value="DNA breaking-rejoining enzymes"/>
    <property type="match status" value="2"/>
</dbReference>
<dbReference type="RefSeq" id="WP_211144292.1">
    <property type="nucleotide sequence ID" value="NZ_JAEEGB010000035.1"/>
</dbReference>
<keyword evidence="10" id="KW-0131">Cell cycle</keyword>
<evidence type="ECO:0000256" key="5">
    <source>
        <dbReference type="ARBA" id="ARBA00022618"/>
    </source>
</evidence>
<evidence type="ECO:0000256" key="11">
    <source>
        <dbReference type="PROSITE-ProRule" id="PRU01248"/>
    </source>
</evidence>
<comment type="caution">
    <text evidence="14">The sequence shown here is derived from an EMBL/GenBank/DDBJ whole genome shotgun (WGS) entry which is preliminary data.</text>
</comment>
<keyword evidence="5" id="KW-0132">Cell division</keyword>
<evidence type="ECO:0000256" key="6">
    <source>
        <dbReference type="ARBA" id="ARBA00022829"/>
    </source>
</evidence>
<reference evidence="14" key="1">
    <citation type="submission" date="2020-12" db="EMBL/GenBank/DDBJ databases">
        <title>Clostridium thailandense sp. nov., a novel acetogenic bacterium isolated from peat land soil in Thailand.</title>
        <authorList>
            <person name="Chaikitkaew S."/>
            <person name="Birkeland N.K."/>
        </authorList>
    </citation>
    <scope>NUCLEOTIDE SEQUENCE</scope>
    <source>
        <strain evidence="14">DSM 17425</strain>
    </source>
</reference>
<dbReference type="Gene3D" id="1.10.443.10">
    <property type="entry name" value="Intergrase catalytic core"/>
    <property type="match status" value="2"/>
</dbReference>
<evidence type="ECO:0000256" key="4">
    <source>
        <dbReference type="ARBA" id="ARBA00022490"/>
    </source>
</evidence>
<keyword evidence="4" id="KW-0963">Cytoplasm</keyword>
<dbReference type="GO" id="GO:0005737">
    <property type="term" value="C:cytoplasm"/>
    <property type="evidence" value="ECO:0007669"/>
    <property type="project" value="UniProtKB-SubCell"/>
</dbReference>
<gene>
    <name evidence="14" type="ORF">I6U51_19815</name>
</gene>
<keyword evidence="6" id="KW-0159">Chromosome partition</keyword>
<evidence type="ECO:0000259" key="13">
    <source>
        <dbReference type="PROSITE" id="PS51900"/>
    </source>
</evidence>
<evidence type="ECO:0000256" key="8">
    <source>
        <dbReference type="ARBA" id="ARBA00023125"/>
    </source>
</evidence>
<evidence type="ECO:0000259" key="12">
    <source>
        <dbReference type="PROSITE" id="PS51898"/>
    </source>
</evidence>
<dbReference type="PANTHER" id="PTHR30349">
    <property type="entry name" value="PHAGE INTEGRASE-RELATED"/>
    <property type="match status" value="1"/>
</dbReference>
<feature type="domain" description="Tyr recombinase" evidence="12">
    <location>
        <begin position="107"/>
        <end position="280"/>
    </location>
</feature>
<comment type="function">
    <text evidence="1">Site-specific tyrosine recombinase, which acts by catalyzing the cutting and rejoining of the recombining DNA molecules.</text>
</comment>
<evidence type="ECO:0000256" key="9">
    <source>
        <dbReference type="ARBA" id="ARBA00023172"/>
    </source>
</evidence>
<dbReference type="InterPro" id="IPR050090">
    <property type="entry name" value="Tyrosine_recombinase_XerCD"/>
</dbReference>
<name>A0A934M5B6_9CLOT</name>
<dbReference type="CDD" id="cd00397">
    <property type="entry name" value="DNA_BRE_C"/>
    <property type="match status" value="1"/>
</dbReference>
<dbReference type="InterPro" id="IPR002104">
    <property type="entry name" value="Integrase_catalytic"/>
</dbReference>
<dbReference type="Gene3D" id="1.10.1660.10">
    <property type="match status" value="1"/>
</dbReference>
<dbReference type="InterPro" id="IPR044068">
    <property type="entry name" value="CB"/>
</dbReference>
<evidence type="ECO:0000256" key="10">
    <source>
        <dbReference type="ARBA" id="ARBA00023306"/>
    </source>
</evidence>
<dbReference type="PROSITE" id="PS51900">
    <property type="entry name" value="CB"/>
    <property type="match status" value="1"/>
</dbReference>